<dbReference type="RefSeq" id="WP_091398830.1">
    <property type="nucleotide sequence ID" value="NZ_BKAI01000010.1"/>
</dbReference>
<evidence type="ECO:0000313" key="4">
    <source>
        <dbReference type="Proteomes" id="UP000199580"/>
    </source>
</evidence>
<dbReference type="Proteomes" id="UP000199580">
    <property type="component" value="Unassembled WGS sequence"/>
</dbReference>
<dbReference type="STRING" id="1128970.SAMN04487935_3581"/>
<dbReference type="Pfam" id="PF13568">
    <property type="entry name" value="OMP_b-brl_2"/>
    <property type="match status" value="1"/>
</dbReference>
<evidence type="ECO:0000256" key="1">
    <source>
        <dbReference type="SAM" id="SignalP"/>
    </source>
</evidence>
<sequence>MKKITLTALALCAFAFTQAQDIKFGAKAGLNLANLTTDYGNLDGYSNDNKMKPGFHVGGFVEIKISDKFAIQPEVLYSLQGTKVKSSEADFDGYSYSSEDKISLSYINVPVMVKFYPIEKLFIEAGPQVGFLISAKNKSEYTETDGDVTMSASTDVDVKDAYKSIDFGVNVGAGYEFTENLFASVRYNIGLSDIAEDGNNDEDLDLGAYGSYFKTRNSVLSISLGYKF</sequence>
<keyword evidence="1" id="KW-0732">Signal</keyword>
<gene>
    <name evidence="3" type="ORF">SAMN04487935_3581</name>
</gene>
<name>A0A1G9CLV4_9FLAO</name>
<organism evidence="3 4">
    <name type="scientific">Flavobacterium noncentrifugens</name>
    <dbReference type="NCBI Taxonomy" id="1128970"/>
    <lineage>
        <taxon>Bacteria</taxon>
        <taxon>Pseudomonadati</taxon>
        <taxon>Bacteroidota</taxon>
        <taxon>Flavobacteriia</taxon>
        <taxon>Flavobacteriales</taxon>
        <taxon>Flavobacteriaceae</taxon>
        <taxon>Flavobacterium</taxon>
    </lineage>
</organism>
<keyword evidence="4" id="KW-1185">Reference proteome</keyword>
<feature type="chain" id="PRO_5011586316" evidence="1">
    <location>
        <begin position="20"/>
        <end position="228"/>
    </location>
</feature>
<dbReference type="AlphaFoldDB" id="A0A1G9CLV4"/>
<feature type="domain" description="Outer membrane protein beta-barrel" evidence="2">
    <location>
        <begin position="18"/>
        <end position="195"/>
    </location>
</feature>
<proteinExistence type="predicted"/>
<dbReference type="EMBL" id="FNEZ01000007">
    <property type="protein sequence ID" value="SDK52691.1"/>
    <property type="molecule type" value="Genomic_DNA"/>
</dbReference>
<protein>
    <submittedName>
        <fullName evidence="3">Outer membrane protein beta-barrel domain-containing protein</fullName>
    </submittedName>
</protein>
<evidence type="ECO:0000259" key="2">
    <source>
        <dbReference type="Pfam" id="PF13568"/>
    </source>
</evidence>
<accession>A0A1G9CLV4</accession>
<dbReference type="InterPro" id="IPR025665">
    <property type="entry name" value="Beta-barrel_OMP_2"/>
</dbReference>
<dbReference type="InterPro" id="IPR011250">
    <property type="entry name" value="OMP/PagP_B-barrel"/>
</dbReference>
<evidence type="ECO:0000313" key="3">
    <source>
        <dbReference type="EMBL" id="SDK52691.1"/>
    </source>
</evidence>
<dbReference type="OrthoDB" id="947434at2"/>
<feature type="signal peptide" evidence="1">
    <location>
        <begin position="1"/>
        <end position="19"/>
    </location>
</feature>
<dbReference type="SUPFAM" id="SSF56925">
    <property type="entry name" value="OMPA-like"/>
    <property type="match status" value="1"/>
</dbReference>
<reference evidence="3 4" key="1">
    <citation type="submission" date="2016-10" db="EMBL/GenBank/DDBJ databases">
        <authorList>
            <person name="de Groot N.N."/>
        </authorList>
    </citation>
    <scope>NUCLEOTIDE SEQUENCE [LARGE SCALE GENOMIC DNA]</scope>
    <source>
        <strain evidence="3 4">CGMCC 1.10076</strain>
    </source>
</reference>